<keyword evidence="4" id="KW-1185">Reference proteome</keyword>
<dbReference type="Proteomes" id="UP000037460">
    <property type="component" value="Unassembled WGS sequence"/>
</dbReference>
<feature type="compositionally biased region" description="Polar residues" evidence="1">
    <location>
        <begin position="173"/>
        <end position="182"/>
    </location>
</feature>
<protein>
    <submittedName>
        <fullName evidence="3">Uncharacterized protein</fullName>
    </submittedName>
</protein>
<name>A0A0M0J3Y6_9EUKA</name>
<feature type="transmembrane region" description="Helical" evidence="2">
    <location>
        <begin position="12"/>
        <end position="34"/>
    </location>
</feature>
<keyword evidence="2" id="KW-0472">Membrane</keyword>
<feature type="transmembrane region" description="Helical" evidence="2">
    <location>
        <begin position="54"/>
        <end position="75"/>
    </location>
</feature>
<feature type="region of interest" description="Disordered" evidence="1">
    <location>
        <begin position="287"/>
        <end position="308"/>
    </location>
</feature>
<evidence type="ECO:0000313" key="4">
    <source>
        <dbReference type="Proteomes" id="UP000037460"/>
    </source>
</evidence>
<evidence type="ECO:0000256" key="1">
    <source>
        <dbReference type="SAM" id="MobiDB-lite"/>
    </source>
</evidence>
<accession>A0A0M0J3Y6</accession>
<feature type="region of interest" description="Disordered" evidence="1">
    <location>
        <begin position="127"/>
        <end position="182"/>
    </location>
</feature>
<comment type="caution">
    <text evidence="3">The sequence shown here is derived from an EMBL/GenBank/DDBJ whole genome shotgun (WGS) entry which is preliminary data.</text>
</comment>
<evidence type="ECO:0000313" key="3">
    <source>
        <dbReference type="EMBL" id="KOO21289.1"/>
    </source>
</evidence>
<reference evidence="4" key="1">
    <citation type="journal article" date="2015" name="PLoS Genet.">
        <title>Genome Sequence and Transcriptome Analyses of Chrysochromulina tobin: Metabolic Tools for Enhanced Algal Fitness in the Prominent Order Prymnesiales (Haptophyceae).</title>
        <authorList>
            <person name="Hovde B.T."/>
            <person name="Deodato C.R."/>
            <person name="Hunsperger H.M."/>
            <person name="Ryken S.A."/>
            <person name="Yost W."/>
            <person name="Jha R.K."/>
            <person name="Patterson J."/>
            <person name="Monnat R.J. Jr."/>
            <person name="Barlow S.B."/>
            <person name="Starkenburg S.R."/>
            <person name="Cattolico R.A."/>
        </authorList>
    </citation>
    <scope>NUCLEOTIDE SEQUENCE</scope>
    <source>
        <strain evidence="4">CCMP291</strain>
    </source>
</reference>
<dbReference type="OrthoDB" id="192262at2759"/>
<proteinExistence type="predicted"/>
<gene>
    <name evidence="3" type="ORF">Ctob_003403</name>
</gene>
<feature type="transmembrane region" description="Helical" evidence="2">
    <location>
        <begin position="82"/>
        <end position="101"/>
    </location>
</feature>
<keyword evidence="2" id="KW-1133">Transmembrane helix</keyword>
<evidence type="ECO:0000256" key="2">
    <source>
        <dbReference type="SAM" id="Phobius"/>
    </source>
</evidence>
<dbReference type="AlphaFoldDB" id="A0A0M0J3Y6"/>
<feature type="compositionally biased region" description="Polar residues" evidence="1">
    <location>
        <begin position="287"/>
        <end position="297"/>
    </location>
</feature>
<dbReference type="EMBL" id="JWZX01003375">
    <property type="protein sequence ID" value="KOO21289.1"/>
    <property type="molecule type" value="Genomic_DNA"/>
</dbReference>
<organism evidence="3 4">
    <name type="scientific">Chrysochromulina tobinii</name>
    <dbReference type="NCBI Taxonomy" id="1460289"/>
    <lineage>
        <taxon>Eukaryota</taxon>
        <taxon>Haptista</taxon>
        <taxon>Haptophyta</taxon>
        <taxon>Prymnesiophyceae</taxon>
        <taxon>Prymnesiales</taxon>
        <taxon>Chrysochromulinaceae</taxon>
        <taxon>Chrysochromulina</taxon>
    </lineage>
</organism>
<sequence length="308" mass="34200">MWKTRVDFGPGLWLELILCVLLDAAGDASLFYPLNGGDESLFYPLNELTDVGFAFAYAFAIELFFDWPALALLAFWEELLPFVDIVPTATFGWFLIVVLGARPDRRAETGRGGEGLFRVTLDPEVDFAPGSRPPVSDRRSYQPAEPTQLPAKLEEEPGAPRLDKTPSAKVQRHLSNASSTQGSRLRSALAALVPCTSEAEKQALQDEIDNLRDELRELKKKERESRPEDLAQMQAMEAYYKVELRNREENYNQLFDAFATCSPSPGLLDHDVGAYMSAWTSQSPTQSTALSRASSPFSLLGQVSADDE</sequence>
<keyword evidence="2" id="KW-0812">Transmembrane</keyword>